<dbReference type="RefSeq" id="WP_322382490.1">
    <property type="nucleotide sequence ID" value="NZ_WNVM01000697.1"/>
</dbReference>
<sequence length="135" mass="15711">AYIDSGFFFRRGDFETILIKKTPIFLREHINRLNNGIKTLKIGEPLEENYIMSIIKEINIQNCALKIAVTEKNIILEPREVLYKSGDYIRGFSLKTSNIIRNSTSKLTYIKSLNYLDNILERESALKEGYDEVLF</sequence>
<dbReference type="InterPro" id="IPR043132">
    <property type="entry name" value="BCAT-like_C"/>
</dbReference>
<dbReference type="EMBL" id="WNVM01000697">
    <property type="protein sequence ID" value="MDZ5010716.1"/>
    <property type="molecule type" value="Genomic_DNA"/>
</dbReference>
<name>A0AAW9ISX9_CLOPF</name>
<reference evidence="1" key="1">
    <citation type="submission" date="2019-11" db="EMBL/GenBank/DDBJ databases">
        <title>Characterization of Clostridium perfringens isolates from swine manure treated agricultural soils.</title>
        <authorList>
            <person name="Wushke S.T."/>
        </authorList>
    </citation>
    <scope>NUCLEOTIDE SEQUENCE</scope>
    <source>
        <strain evidence="1">V2</strain>
    </source>
</reference>
<dbReference type="InterPro" id="IPR043131">
    <property type="entry name" value="BCAT-like_N"/>
</dbReference>
<dbReference type="Proteomes" id="UP001292368">
    <property type="component" value="Unassembled WGS sequence"/>
</dbReference>
<dbReference type="GO" id="GO:0016829">
    <property type="term" value="F:lyase activity"/>
    <property type="evidence" value="ECO:0007669"/>
    <property type="project" value="UniProtKB-KW"/>
</dbReference>
<dbReference type="InterPro" id="IPR036038">
    <property type="entry name" value="Aminotransferase-like"/>
</dbReference>
<dbReference type="Gene3D" id="3.20.10.10">
    <property type="entry name" value="D-amino Acid Aminotransferase, subunit A, domain 2"/>
    <property type="match status" value="1"/>
</dbReference>
<dbReference type="AlphaFoldDB" id="A0AAW9ISX9"/>
<feature type="non-terminal residue" evidence="1">
    <location>
        <position position="1"/>
    </location>
</feature>
<evidence type="ECO:0000313" key="1">
    <source>
        <dbReference type="EMBL" id="MDZ5010716.1"/>
    </source>
</evidence>
<evidence type="ECO:0000313" key="2">
    <source>
        <dbReference type="Proteomes" id="UP001292368"/>
    </source>
</evidence>
<keyword evidence="1" id="KW-0456">Lyase</keyword>
<feature type="non-terminal residue" evidence="1">
    <location>
        <position position="135"/>
    </location>
</feature>
<comment type="caution">
    <text evidence="1">The sequence shown here is derived from an EMBL/GenBank/DDBJ whole genome shotgun (WGS) entry which is preliminary data.</text>
</comment>
<dbReference type="InterPro" id="IPR001544">
    <property type="entry name" value="Aminotrans_IV"/>
</dbReference>
<organism evidence="1 2">
    <name type="scientific">Clostridium perfringens</name>
    <dbReference type="NCBI Taxonomy" id="1502"/>
    <lineage>
        <taxon>Bacteria</taxon>
        <taxon>Bacillati</taxon>
        <taxon>Bacillota</taxon>
        <taxon>Clostridia</taxon>
        <taxon>Eubacteriales</taxon>
        <taxon>Clostridiaceae</taxon>
        <taxon>Clostridium</taxon>
    </lineage>
</organism>
<accession>A0AAW9ISX9</accession>
<protein>
    <submittedName>
        <fullName evidence="1">4-amino-4-deoxychorismate lyase</fullName>
    </submittedName>
</protein>
<dbReference type="Pfam" id="PF01063">
    <property type="entry name" value="Aminotran_4"/>
    <property type="match status" value="1"/>
</dbReference>
<dbReference type="Gene3D" id="3.30.470.10">
    <property type="match status" value="1"/>
</dbReference>
<dbReference type="SUPFAM" id="SSF56752">
    <property type="entry name" value="D-aminoacid aminotransferase-like PLP-dependent enzymes"/>
    <property type="match status" value="1"/>
</dbReference>
<gene>
    <name evidence="1" type="ORF">GNF77_17815</name>
</gene>
<proteinExistence type="predicted"/>